<feature type="domain" description="K Homology" evidence="3">
    <location>
        <begin position="76"/>
        <end position="155"/>
    </location>
</feature>
<dbReference type="Gene3D" id="3.30.1370.10">
    <property type="entry name" value="K Homology domain, type 1"/>
    <property type="match status" value="1"/>
</dbReference>
<evidence type="ECO:0000259" key="3">
    <source>
        <dbReference type="SMART" id="SM00322"/>
    </source>
</evidence>
<feature type="region of interest" description="Disordered" evidence="2">
    <location>
        <begin position="111"/>
        <end position="133"/>
    </location>
</feature>
<reference evidence="4 5" key="1">
    <citation type="journal article" date="2017" name="Mol. Biol. Evol.">
        <title>The 4-celled Tetrabaena socialis nuclear genome reveals the essential components for genetic control of cell number at the origin of multicellularity in the volvocine lineage.</title>
        <authorList>
            <person name="Featherston J."/>
            <person name="Arakaki Y."/>
            <person name="Hanschen E.R."/>
            <person name="Ferris P.J."/>
            <person name="Michod R.E."/>
            <person name="Olson B.J.S.C."/>
            <person name="Nozaki H."/>
            <person name="Durand P.M."/>
        </authorList>
    </citation>
    <scope>NUCLEOTIDE SEQUENCE [LARGE SCALE GENOMIC DNA]</scope>
    <source>
        <strain evidence="4 5">NIES-571</strain>
    </source>
</reference>
<dbReference type="PROSITE" id="PS50084">
    <property type="entry name" value="KH_TYPE_1"/>
    <property type="match status" value="1"/>
</dbReference>
<dbReference type="InterPro" id="IPR009210">
    <property type="entry name" value="ASCC1"/>
</dbReference>
<evidence type="ECO:0000313" key="4">
    <source>
        <dbReference type="EMBL" id="PNH12215.1"/>
    </source>
</evidence>
<dbReference type="InterPro" id="IPR004088">
    <property type="entry name" value="KH_dom_type_1"/>
</dbReference>
<feature type="region of interest" description="Disordered" evidence="2">
    <location>
        <begin position="280"/>
        <end position="306"/>
    </location>
</feature>
<dbReference type="GO" id="GO:0003723">
    <property type="term" value="F:RNA binding"/>
    <property type="evidence" value="ECO:0007669"/>
    <property type="project" value="UniProtKB-UniRule"/>
</dbReference>
<feature type="compositionally biased region" description="Gly residues" evidence="2">
    <location>
        <begin position="118"/>
        <end position="133"/>
    </location>
</feature>
<organism evidence="4 5">
    <name type="scientific">Tetrabaena socialis</name>
    <dbReference type="NCBI Taxonomy" id="47790"/>
    <lineage>
        <taxon>Eukaryota</taxon>
        <taxon>Viridiplantae</taxon>
        <taxon>Chlorophyta</taxon>
        <taxon>core chlorophytes</taxon>
        <taxon>Chlorophyceae</taxon>
        <taxon>CS clade</taxon>
        <taxon>Chlamydomonadales</taxon>
        <taxon>Tetrabaenaceae</taxon>
        <taxon>Tetrabaena</taxon>
    </lineage>
</organism>
<dbReference type="SMART" id="SM00322">
    <property type="entry name" value="KH"/>
    <property type="match status" value="1"/>
</dbReference>
<dbReference type="PANTHER" id="PTHR13360:SF1">
    <property type="entry name" value="ACTIVATING SIGNAL COINTEGRATOR 1 COMPLEX SUBUNIT 1"/>
    <property type="match status" value="1"/>
</dbReference>
<evidence type="ECO:0000313" key="5">
    <source>
        <dbReference type="Proteomes" id="UP000236333"/>
    </source>
</evidence>
<dbReference type="GO" id="GO:0005634">
    <property type="term" value="C:nucleus"/>
    <property type="evidence" value="ECO:0007669"/>
    <property type="project" value="TreeGrafter"/>
</dbReference>
<evidence type="ECO:0000256" key="1">
    <source>
        <dbReference type="PROSITE-ProRule" id="PRU00117"/>
    </source>
</evidence>
<dbReference type="SUPFAM" id="SSF54791">
    <property type="entry name" value="Eukaryotic type KH-domain (KH-domain type I)"/>
    <property type="match status" value="1"/>
</dbReference>
<dbReference type="PANTHER" id="PTHR13360">
    <property type="entry name" value="ACTIVATING SIGNAL COINTEGRATOR 1 COMPLEX SUBUNIT 1"/>
    <property type="match status" value="1"/>
</dbReference>
<dbReference type="Pfam" id="PF00013">
    <property type="entry name" value="KH_1"/>
    <property type="match status" value="1"/>
</dbReference>
<keyword evidence="1" id="KW-0694">RNA-binding</keyword>
<dbReference type="InterPro" id="IPR004087">
    <property type="entry name" value="KH_dom"/>
</dbReference>
<dbReference type="Proteomes" id="UP000236333">
    <property type="component" value="Unassembled WGS sequence"/>
</dbReference>
<accession>A0A2J8AI74</accession>
<protein>
    <submittedName>
        <fullName evidence="4">Activating signal cointegrator 1 complex subunit 1</fullName>
    </submittedName>
</protein>
<dbReference type="GO" id="GO:0006307">
    <property type="term" value="P:DNA alkylation repair"/>
    <property type="evidence" value="ECO:0007669"/>
    <property type="project" value="InterPro"/>
</dbReference>
<dbReference type="Gene3D" id="3.90.1140.10">
    <property type="entry name" value="Cyclic phosphodiesterase"/>
    <property type="match status" value="2"/>
</dbReference>
<dbReference type="AlphaFoldDB" id="A0A2J8AI74"/>
<name>A0A2J8AI74_9CHLO</name>
<gene>
    <name evidence="4" type="ORF">TSOC_000897</name>
</gene>
<dbReference type="OrthoDB" id="277832at2759"/>
<keyword evidence="5" id="KW-1185">Reference proteome</keyword>
<dbReference type="EMBL" id="PGGS01000013">
    <property type="protein sequence ID" value="PNH12215.1"/>
    <property type="molecule type" value="Genomic_DNA"/>
</dbReference>
<sequence>MADVLHCRLLRVGGRTYRVEGSSASTLPHQPDRGEHAVGASARWQQEEEGYEEAALAAAHVGEDEIDESLVQQEGNQFVARLSCDAEVYPFLIGREGRTRKRIEAEAGVQLTIPRPPGGGGGGGRGGGGGGGDVLIRGPTRAAVSSGYLRTEVVMHEAVAVRLLDYNYFISLPLAAPAAVRQFEAFRRAALADPGAAASGLHESCFMAPQHLHVTLVMLKLYSDQKRHAAQQVHDMGPGSRLEALCDLLVDQFAQAGLLLPQDERKVKLHATVVNTRYRKRAPGGAGAAPPAAAGGRQQQQREERQPFDGRALLAEHARLDLGIHCLEAAHLSQRGVYGPDGYYRCAGKLSLAVADAAAETDAAGMEEES</sequence>
<comment type="caution">
    <text evidence="4">The sequence shown here is derived from an EMBL/GenBank/DDBJ whole genome shotgun (WGS) entry which is preliminary data.</text>
</comment>
<dbReference type="InterPro" id="IPR019510">
    <property type="entry name" value="AKAP7-like_phosphoesterase"/>
</dbReference>
<evidence type="ECO:0000256" key="2">
    <source>
        <dbReference type="SAM" id="MobiDB-lite"/>
    </source>
</evidence>
<feature type="compositionally biased region" description="Low complexity" evidence="2">
    <location>
        <begin position="288"/>
        <end position="299"/>
    </location>
</feature>
<dbReference type="GO" id="GO:0006355">
    <property type="term" value="P:regulation of DNA-templated transcription"/>
    <property type="evidence" value="ECO:0007669"/>
    <property type="project" value="TreeGrafter"/>
</dbReference>
<proteinExistence type="predicted"/>
<dbReference type="InterPro" id="IPR036612">
    <property type="entry name" value="KH_dom_type_1_sf"/>
</dbReference>
<feature type="region of interest" description="Disordered" evidence="2">
    <location>
        <begin position="21"/>
        <end position="46"/>
    </location>
</feature>
<dbReference type="Pfam" id="PF10469">
    <property type="entry name" value="AKAP7_NLS"/>
    <property type="match status" value="2"/>
</dbReference>